<keyword evidence="2" id="KW-1185">Reference proteome</keyword>
<evidence type="ECO:0000313" key="1">
    <source>
        <dbReference type="EMBL" id="MEY8773240.1"/>
    </source>
</evidence>
<gene>
    <name evidence="1" type="ORF">AB6T85_22810</name>
</gene>
<dbReference type="EMBL" id="JBGFFX010000020">
    <property type="protein sequence ID" value="MEY8773240.1"/>
    <property type="molecule type" value="Genomic_DNA"/>
</dbReference>
<dbReference type="Proteomes" id="UP001565243">
    <property type="component" value="Unassembled WGS sequence"/>
</dbReference>
<proteinExistence type="predicted"/>
<sequence>MRIHARSENRQVLDVLSLTLVANCDYNPDSDYPSEIMAPLKHIDVARGMLQVYENGRKACNSPPEASSVHEQLRYVIVLHEKDNDSGPNKPLRLWLSEKFLRYAASL</sequence>
<protein>
    <submittedName>
        <fullName evidence="1">Uncharacterized protein</fullName>
    </submittedName>
</protein>
<organism evidence="1 2">
    <name type="scientific">Erwinia aeris</name>
    <dbReference type="NCBI Taxonomy" id="3239803"/>
    <lineage>
        <taxon>Bacteria</taxon>
        <taxon>Pseudomonadati</taxon>
        <taxon>Pseudomonadota</taxon>
        <taxon>Gammaproteobacteria</taxon>
        <taxon>Enterobacterales</taxon>
        <taxon>Erwiniaceae</taxon>
        <taxon>Erwinia</taxon>
    </lineage>
</organism>
<name>A0ABV4EED5_9GAMM</name>
<comment type="caution">
    <text evidence="1">The sequence shown here is derived from an EMBL/GenBank/DDBJ whole genome shotgun (WGS) entry which is preliminary data.</text>
</comment>
<accession>A0ABV4EED5</accession>
<reference evidence="1 2" key="1">
    <citation type="submission" date="2024-07" db="EMBL/GenBank/DDBJ databases">
        <authorList>
            <person name="Hebao G."/>
        </authorList>
    </citation>
    <scope>NUCLEOTIDE SEQUENCE [LARGE SCALE GENOMIC DNA]</scope>
    <source>
        <strain evidence="1 2">ACCC 02193</strain>
    </source>
</reference>
<evidence type="ECO:0000313" key="2">
    <source>
        <dbReference type="Proteomes" id="UP001565243"/>
    </source>
</evidence>
<dbReference type="RefSeq" id="WP_369896901.1">
    <property type="nucleotide sequence ID" value="NZ_JBGFFX010000020.1"/>
</dbReference>